<dbReference type="GO" id="GO:0000155">
    <property type="term" value="F:phosphorelay sensor kinase activity"/>
    <property type="evidence" value="ECO:0007669"/>
    <property type="project" value="InterPro"/>
</dbReference>
<dbReference type="InterPro" id="IPR004358">
    <property type="entry name" value="Sig_transdc_His_kin-like_C"/>
</dbReference>
<dbReference type="Pfam" id="PF02518">
    <property type="entry name" value="HATPase_c"/>
    <property type="match status" value="1"/>
</dbReference>
<dbReference type="InterPro" id="IPR003661">
    <property type="entry name" value="HisK_dim/P_dom"/>
</dbReference>
<evidence type="ECO:0000256" key="4">
    <source>
        <dbReference type="ARBA" id="ARBA00022475"/>
    </source>
</evidence>
<keyword evidence="11" id="KW-0472">Membrane</keyword>
<dbReference type="InterPro" id="IPR001789">
    <property type="entry name" value="Sig_transdc_resp-reg_receiver"/>
</dbReference>
<dbReference type="InterPro" id="IPR036097">
    <property type="entry name" value="HisK_dim/P_sf"/>
</dbReference>
<dbReference type="InterPro" id="IPR011006">
    <property type="entry name" value="CheY-like_superfamily"/>
</dbReference>
<evidence type="ECO:0000256" key="6">
    <source>
        <dbReference type="ARBA" id="ARBA00022679"/>
    </source>
</evidence>
<evidence type="ECO:0000256" key="2">
    <source>
        <dbReference type="ARBA" id="ARBA00004236"/>
    </source>
</evidence>
<dbReference type="SMART" id="SM00387">
    <property type="entry name" value="HATPase_c"/>
    <property type="match status" value="1"/>
</dbReference>
<dbReference type="InterPro" id="IPR036890">
    <property type="entry name" value="HATPase_C_sf"/>
</dbReference>
<dbReference type="CDD" id="cd00082">
    <property type="entry name" value="HisKA"/>
    <property type="match status" value="1"/>
</dbReference>
<keyword evidence="8" id="KW-0418">Kinase</keyword>
<dbReference type="Pfam" id="PF00072">
    <property type="entry name" value="Response_reg"/>
    <property type="match status" value="2"/>
</dbReference>
<keyword evidence="7" id="KW-0547">Nucleotide-binding</keyword>
<dbReference type="EMBL" id="MN740669">
    <property type="protein sequence ID" value="QHU06912.1"/>
    <property type="molecule type" value="Genomic_DNA"/>
</dbReference>
<dbReference type="Gene3D" id="3.30.565.10">
    <property type="entry name" value="Histidine kinase-like ATPase, C-terminal domain"/>
    <property type="match status" value="1"/>
</dbReference>
<dbReference type="PRINTS" id="PR00344">
    <property type="entry name" value="BCTRLSENSOR"/>
</dbReference>
<feature type="domain" description="Histidine kinase" evidence="12">
    <location>
        <begin position="164"/>
        <end position="379"/>
    </location>
</feature>
<keyword evidence="4" id="KW-1003">Cell membrane</keyword>
<evidence type="ECO:0000256" key="10">
    <source>
        <dbReference type="ARBA" id="ARBA00023012"/>
    </source>
</evidence>
<accession>A0A6C0JMI6</accession>
<evidence type="ECO:0000256" key="1">
    <source>
        <dbReference type="ARBA" id="ARBA00000085"/>
    </source>
</evidence>
<dbReference type="EC" id="2.7.13.3" evidence="3"/>
<dbReference type="InterPro" id="IPR005467">
    <property type="entry name" value="His_kinase_dom"/>
</dbReference>
<dbReference type="SMART" id="SM00448">
    <property type="entry name" value="REC"/>
    <property type="match status" value="2"/>
</dbReference>
<dbReference type="CDD" id="cd17546">
    <property type="entry name" value="REC_hyHK_CKI1_RcsC-like"/>
    <property type="match status" value="2"/>
</dbReference>
<keyword evidence="6" id="KW-0808">Transferase</keyword>
<dbReference type="SUPFAM" id="SSF47384">
    <property type="entry name" value="Homodimeric domain of signal transducing histidine kinase"/>
    <property type="match status" value="1"/>
</dbReference>
<feature type="domain" description="Response regulatory" evidence="13">
    <location>
        <begin position="398"/>
        <end position="509"/>
    </location>
</feature>
<dbReference type="SUPFAM" id="SSF52172">
    <property type="entry name" value="CheY-like"/>
    <property type="match status" value="2"/>
</dbReference>
<feature type="domain" description="Response regulatory" evidence="13">
    <location>
        <begin position="547"/>
        <end position="668"/>
    </location>
</feature>
<dbReference type="SUPFAM" id="SSF55874">
    <property type="entry name" value="ATPase domain of HSP90 chaperone/DNA topoisomerase II/histidine kinase"/>
    <property type="match status" value="1"/>
</dbReference>
<dbReference type="AlphaFoldDB" id="A0A6C0JMI6"/>
<dbReference type="GO" id="GO:0005524">
    <property type="term" value="F:ATP binding"/>
    <property type="evidence" value="ECO:0007669"/>
    <property type="project" value="UniProtKB-KW"/>
</dbReference>
<dbReference type="InterPro" id="IPR003594">
    <property type="entry name" value="HATPase_dom"/>
</dbReference>
<evidence type="ECO:0000256" key="5">
    <source>
        <dbReference type="ARBA" id="ARBA00022553"/>
    </source>
</evidence>
<dbReference type="PANTHER" id="PTHR45339">
    <property type="entry name" value="HYBRID SIGNAL TRANSDUCTION HISTIDINE KINASE J"/>
    <property type="match status" value="1"/>
</dbReference>
<evidence type="ECO:0000256" key="7">
    <source>
        <dbReference type="ARBA" id="ARBA00022741"/>
    </source>
</evidence>
<name>A0A6C0JMI6_9ZZZZ</name>
<keyword evidence="5" id="KW-0597">Phosphoprotein</keyword>
<reference evidence="14" key="1">
    <citation type="journal article" date="2020" name="Nature">
        <title>Giant virus diversity and host interactions through global metagenomics.</title>
        <authorList>
            <person name="Schulz F."/>
            <person name="Roux S."/>
            <person name="Paez-Espino D."/>
            <person name="Jungbluth S."/>
            <person name="Walsh D.A."/>
            <person name="Denef V.J."/>
            <person name="McMahon K.D."/>
            <person name="Konstantinidis K.T."/>
            <person name="Eloe-Fadrosh E.A."/>
            <person name="Kyrpides N.C."/>
            <person name="Woyke T."/>
        </authorList>
    </citation>
    <scope>NUCLEOTIDE SEQUENCE</scope>
    <source>
        <strain evidence="14">GVMAG-S-1038524-41</strain>
    </source>
</reference>
<evidence type="ECO:0000313" key="14">
    <source>
        <dbReference type="EMBL" id="QHU06912.1"/>
    </source>
</evidence>
<keyword evidence="10" id="KW-0902">Two-component regulatory system</keyword>
<evidence type="ECO:0000256" key="3">
    <source>
        <dbReference type="ARBA" id="ARBA00012438"/>
    </source>
</evidence>
<dbReference type="FunFam" id="3.30.565.10:FF:000023">
    <property type="entry name" value="PAS domain-containing sensor histidine kinase"/>
    <property type="match status" value="1"/>
</dbReference>
<dbReference type="Gene3D" id="3.40.50.2300">
    <property type="match status" value="2"/>
</dbReference>
<comment type="subcellular location">
    <subcellularLocation>
        <location evidence="2">Cell membrane</location>
    </subcellularLocation>
</comment>
<dbReference type="PANTHER" id="PTHR45339:SF5">
    <property type="entry name" value="HISTIDINE KINASE"/>
    <property type="match status" value="1"/>
</dbReference>
<protein>
    <recommendedName>
        <fullName evidence="3">histidine kinase</fullName>
        <ecNumber evidence="3">2.7.13.3</ecNumber>
    </recommendedName>
</protein>
<dbReference type="SMART" id="SM00388">
    <property type="entry name" value="HisKA"/>
    <property type="match status" value="1"/>
</dbReference>
<dbReference type="CDD" id="cd16922">
    <property type="entry name" value="HATPase_EvgS-ArcB-TorS-like"/>
    <property type="match status" value="1"/>
</dbReference>
<dbReference type="PROSITE" id="PS50110">
    <property type="entry name" value="RESPONSE_REGULATORY"/>
    <property type="match status" value="2"/>
</dbReference>
<comment type="catalytic activity">
    <reaction evidence="1">
        <text>ATP + protein L-histidine = ADP + protein N-phospho-L-histidine.</text>
        <dbReference type="EC" id="2.7.13.3"/>
    </reaction>
</comment>
<dbReference type="PROSITE" id="PS50109">
    <property type="entry name" value="HIS_KIN"/>
    <property type="match status" value="1"/>
</dbReference>
<evidence type="ECO:0000256" key="9">
    <source>
        <dbReference type="ARBA" id="ARBA00022840"/>
    </source>
</evidence>
<dbReference type="Gene3D" id="1.10.287.130">
    <property type="match status" value="1"/>
</dbReference>
<proteinExistence type="predicted"/>
<evidence type="ECO:0000256" key="11">
    <source>
        <dbReference type="ARBA" id="ARBA00023136"/>
    </source>
</evidence>
<sequence>MDTTNFLKKFVNKSENIKELIQLFLDRDGYTFGTLFYKKKNTAYDLVDHVCTCDIEDKSRSVSFTPYHHVTNIFLSNNADETGGYKTNCLVKNIIIVPVNVCNDVIGVICLGNKEGEIKEENVQKIDDLISLTQLIINKVKLIEDYKKIYSDSTYFSKDLFLANMSHEIRTPLNGIIGYNQLLLKTSLTDTQKTYLTSVSQCSIQLMQIISDIIDFSKLSSGNMKMTTECFSVKEMFNSIQETMKQRLNSKKHKCTFTVAKNVPEFLILDKQKLIQIIINLLSNSINYTQIGGEIEVLITNNKQTLHVEVSDNGIGISEQNQCKLFNSFMQIHNSLTKNGTGLGLAICKRLVELLNGEINVRSTLGKGSTFFFSCTHVLQEDFKKILEEDAVILKNKYVLVVDDNPDNRMILSEVLFEWNMNPIICASAKEALRLISADRYDFDMGLIDICMPDINGVELAEKIKFEKPLFPLVALSSVSEYVDITHFDAKLDKPINKFLLFNVVHKIVMQNRNDSAYIGDGYSPLAEIKRLSPVNSPGSQFSKEIKILIAEDILYNQTLLHNMVTSLEYTDITVASDGQETIEKLDIAYEDKHSFDVLLLDLRMPKMDGYDVIDHIRSKGHPLPKIVAVTASVLTEDRERCKKMGVQYFINKPINMSQLKNVLLKVSQKIIVDIS</sequence>
<evidence type="ECO:0000259" key="12">
    <source>
        <dbReference type="PROSITE" id="PS50109"/>
    </source>
</evidence>
<dbReference type="Pfam" id="PF00512">
    <property type="entry name" value="HisKA"/>
    <property type="match status" value="1"/>
</dbReference>
<keyword evidence="9" id="KW-0067">ATP-binding</keyword>
<evidence type="ECO:0000256" key="8">
    <source>
        <dbReference type="ARBA" id="ARBA00022777"/>
    </source>
</evidence>
<organism evidence="14">
    <name type="scientific">viral metagenome</name>
    <dbReference type="NCBI Taxonomy" id="1070528"/>
    <lineage>
        <taxon>unclassified sequences</taxon>
        <taxon>metagenomes</taxon>
        <taxon>organismal metagenomes</taxon>
    </lineage>
</organism>
<dbReference type="GO" id="GO:0005886">
    <property type="term" value="C:plasma membrane"/>
    <property type="evidence" value="ECO:0007669"/>
    <property type="project" value="UniProtKB-SubCell"/>
</dbReference>
<evidence type="ECO:0000259" key="13">
    <source>
        <dbReference type="PROSITE" id="PS50110"/>
    </source>
</evidence>